<evidence type="ECO:0000259" key="1">
    <source>
        <dbReference type="PROSITE" id="PS50020"/>
    </source>
</evidence>
<name>A0A132B299_MOLSC</name>
<reference evidence="2 3" key="1">
    <citation type="submission" date="2015-10" db="EMBL/GenBank/DDBJ databases">
        <title>Full genome of DAOMC 229536 Phialocephala scopiformis, a fungal endophyte of spruce producing the potent anti-insectan compound rugulosin.</title>
        <authorList>
            <consortium name="DOE Joint Genome Institute"/>
            <person name="Walker A.K."/>
            <person name="Frasz S.L."/>
            <person name="Seifert K.A."/>
            <person name="Miller J.D."/>
            <person name="Mondo S.J."/>
            <person name="Labutti K."/>
            <person name="Lipzen A."/>
            <person name="Dockter R."/>
            <person name="Kennedy M."/>
            <person name="Grigoriev I.V."/>
            <person name="Spatafora J.W."/>
        </authorList>
    </citation>
    <scope>NUCLEOTIDE SEQUENCE [LARGE SCALE GENOMIC DNA]</scope>
    <source>
        <strain evidence="2 3">CBS 120377</strain>
    </source>
</reference>
<dbReference type="GeneID" id="28833089"/>
<dbReference type="OrthoDB" id="3553147at2759"/>
<gene>
    <name evidence="2" type="ORF">LY89DRAFT_790395</name>
</gene>
<dbReference type="RefSeq" id="XP_018060880.1">
    <property type="nucleotide sequence ID" value="XM_018223363.1"/>
</dbReference>
<accession>A0A132B299</accession>
<dbReference type="InterPro" id="IPR052895">
    <property type="entry name" value="HetReg/Transcr_Mod"/>
</dbReference>
<protein>
    <recommendedName>
        <fullName evidence="1">WW domain-containing protein</fullName>
    </recommendedName>
</protein>
<evidence type="ECO:0000313" key="3">
    <source>
        <dbReference type="Proteomes" id="UP000070700"/>
    </source>
</evidence>
<proteinExistence type="predicted"/>
<keyword evidence="3" id="KW-1185">Reference proteome</keyword>
<dbReference type="EMBL" id="KQ947445">
    <property type="protein sequence ID" value="KUJ06525.1"/>
    <property type="molecule type" value="Genomic_DNA"/>
</dbReference>
<dbReference type="InParanoid" id="A0A132B299"/>
<dbReference type="PROSITE" id="PS50020">
    <property type="entry name" value="WW_DOMAIN_2"/>
    <property type="match status" value="1"/>
</dbReference>
<dbReference type="InterPro" id="IPR010730">
    <property type="entry name" value="HET"/>
</dbReference>
<evidence type="ECO:0000313" key="2">
    <source>
        <dbReference type="EMBL" id="KUJ06525.1"/>
    </source>
</evidence>
<dbReference type="AlphaFoldDB" id="A0A132B299"/>
<dbReference type="PANTHER" id="PTHR24148">
    <property type="entry name" value="ANKYRIN REPEAT DOMAIN-CONTAINING PROTEIN 39 HOMOLOG-RELATED"/>
    <property type="match status" value="1"/>
</dbReference>
<dbReference type="Pfam" id="PF26639">
    <property type="entry name" value="Het-6_barrel"/>
    <property type="match status" value="1"/>
</dbReference>
<dbReference type="PANTHER" id="PTHR24148:SF64">
    <property type="entry name" value="HETEROKARYON INCOMPATIBILITY DOMAIN-CONTAINING PROTEIN"/>
    <property type="match status" value="1"/>
</dbReference>
<dbReference type="KEGG" id="psco:LY89DRAFT_790395"/>
<dbReference type="Proteomes" id="UP000070700">
    <property type="component" value="Unassembled WGS sequence"/>
</dbReference>
<feature type="domain" description="WW" evidence="1">
    <location>
        <begin position="450"/>
        <end position="485"/>
    </location>
</feature>
<dbReference type="InterPro" id="IPR001202">
    <property type="entry name" value="WW_dom"/>
</dbReference>
<sequence length="503" mass="56938">MDARQFARKIVQKVRTLSAHVGATPYSYASLDEAAREIRLMELHPGSPKDPIRVSLSITPFTSDHVPMFEALSYTWGSPKKQSTIFVGKSGCETLSITQNLAEALPYLRYEDKPRVLWIDAICVNQQDLKERGQQVKRIAEISTKATRVVARLGPESKTTARAIECFNDIASHIDVNLSTQCLIPLSDCDAPWTDLAPQQPFDEASYSAILDFISSEWFQRLWIVQEIRLSSQESVLLRGRQLVKWTLFRKVSFFLHRKLSLLNISFDLYSLLNARLMEIYPLGIRGAYPDLRYLMQATKTCKCSDPRDRVFALISLLDSPLGYGFELDYNKHFLDVYRDVHQELTPSHNFRMYAKGYRGLAPEVARSGDIITVLLGCPNPMILRATTEGFKVVGEAYCDVLMSGEALLGSLPPGFELILTFAESAGYYRRFVNSKASISQVPDPRLSQIPFPPGWRVQSHDSEEDFAKYVNDITGENSLYDPRLAPDALRQRGVEIQTFDLI</sequence>
<dbReference type="Pfam" id="PF06985">
    <property type="entry name" value="HET"/>
    <property type="match status" value="1"/>
</dbReference>
<organism evidence="2 3">
    <name type="scientific">Mollisia scopiformis</name>
    <name type="common">Conifer needle endophyte fungus</name>
    <name type="synonym">Phialocephala scopiformis</name>
    <dbReference type="NCBI Taxonomy" id="149040"/>
    <lineage>
        <taxon>Eukaryota</taxon>
        <taxon>Fungi</taxon>
        <taxon>Dikarya</taxon>
        <taxon>Ascomycota</taxon>
        <taxon>Pezizomycotina</taxon>
        <taxon>Leotiomycetes</taxon>
        <taxon>Helotiales</taxon>
        <taxon>Mollisiaceae</taxon>
        <taxon>Mollisia</taxon>
    </lineage>
</organism>